<proteinExistence type="predicted"/>
<dbReference type="Proteomes" id="UP000827872">
    <property type="component" value="Linkage Group LG10"/>
</dbReference>
<evidence type="ECO:0000313" key="2">
    <source>
        <dbReference type="Proteomes" id="UP000827872"/>
    </source>
</evidence>
<gene>
    <name evidence="1" type="primary">PITX2_2</name>
    <name evidence="1" type="ORF">K3G42_019571</name>
</gene>
<keyword evidence="1" id="KW-0238">DNA-binding</keyword>
<evidence type="ECO:0000313" key="1">
    <source>
        <dbReference type="EMBL" id="KAH7988623.1"/>
    </source>
</evidence>
<organism evidence="1 2">
    <name type="scientific">Sphaerodactylus townsendi</name>
    <dbReference type="NCBI Taxonomy" id="933632"/>
    <lineage>
        <taxon>Eukaryota</taxon>
        <taxon>Metazoa</taxon>
        <taxon>Chordata</taxon>
        <taxon>Craniata</taxon>
        <taxon>Vertebrata</taxon>
        <taxon>Euteleostomi</taxon>
        <taxon>Lepidosauria</taxon>
        <taxon>Squamata</taxon>
        <taxon>Bifurcata</taxon>
        <taxon>Gekkota</taxon>
        <taxon>Sphaerodactylidae</taxon>
        <taxon>Sphaerodactylus</taxon>
    </lineage>
</organism>
<reference evidence="1" key="1">
    <citation type="submission" date="2021-08" db="EMBL/GenBank/DDBJ databases">
        <title>The first chromosome-level gecko genome reveals the dynamic sex chromosomes of Neotropical dwarf geckos (Sphaerodactylidae: Sphaerodactylus).</title>
        <authorList>
            <person name="Pinto B.J."/>
            <person name="Keating S.E."/>
            <person name="Gamble T."/>
        </authorList>
    </citation>
    <scope>NUCLEOTIDE SEQUENCE</scope>
    <source>
        <strain evidence="1">TG3544</strain>
    </source>
</reference>
<name>A0ACB8E8P3_9SAUR</name>
<accession>A0ACB8E8P3</accession>
<keyword evidence="2" id="KW-1185">Reference proteome</keyword>
<dbReference type="EMBL" id="CM037623">
    <property type="protein sequence ID" value="KAH7988623.1"/>
    <property type="molecule type" value="Genomic_DNA"/>
</dbReference>
<keyword evidence="1" id="KW-0371">Homeobox</keyword>
<comment type="caution">
    <text evidence="1">The sequence shown here is derived from an EMBL/GenBank/DDBJ whole genome shotgun (WGS) entry which is preliminary data.</text>
</comment>
<sequence>MESNCRKLVSACVQLGVQPSAVECLFSKESDIKKGEFNDSPESRKEGSSSKLFGRQHAGANDQATLAFTLDDSPGAANSTH</sequence>
<protein>
    <submittedName>
        <fullName evidence="1">Pituitary homeobox 2</fullName>
    </submittedName>
</protein>